<accession>A0ABQ5B608</accession>
<reference evidence="1" key="1">
    <citation type="journal article" date="2022" name="Int. J. Mol. Sci.">
        <title>Draft Genome of Tanacetum Coccineum: Genomic Comparison of Closely Related Tanacetum-Family Plants.</title>
        <authorList>
            <person name="Yamashiro T."/>
            <person name="Shiraishi A."/>
            <person name="Nakayama K."/>
            <person name="Satake H."/>
        </authorList>
    </citation>
    <scope>NUCLEOTIDE SEQUENCE</scope>
</reference>
<protein>
    <submittedName>
        <fullName evidence="1">Uncharacterized protein</fullName>
    </submittedName>
</protein>
<comment type="caution">
    <text evidence="1">The sequence shown here is derived from an EMBL/GenBank/DDBJ whole genome shotgun (WGS) entry which is preliminary data.</text>
</comment>
<keyword evidence="2" id="KW-1185">Reference proteome</keyword>
<proteinExistence type="predicted"/>
<reference evidence="1" key="2">
    <citation type="submission" date="2022-01" db="EMBL/GenBank/DDBJ databases">
        <authorList>
            <person name="Yamashiro T."/>
            <person name="Shiraishi A."/>
            <person name="Satake H."/>
            <person name="Nakayama K."/>
        </authorList>
    </citation>
    <scope>NUCLEOTIDE SEQUENCE</scope>
</reference>
<sequence>MLEVSTHCPYILGAVYTGTYVCYKRSIDLFYNSSDTAMGGDTRITDNGKMSRTENTQQMALDNGVADMTILGASVGYRWTLRVSGAYRPLGCVMMILHKRVRSMDVGGSFGACILELVVDRGYIRVTDEKLLHALRGRWERESTHQGAQRVNSRGERVVVGGDARVLGEYSRDCTGLDIDEEDTLLIWDVGWCVEGGWEVEGSDLSCDCSERWALERSIDSVLKRIGHIVPTTIAMGLKHTDDVSASGIGGLLDRCYKTESTKDRVWVTESAALRHFECELETHKLISGRCEYVVERCHVVRMTRLQASEEWGVLIYKWANRDTMVAVVKELGTDGVLYLMECEVTLVIRYHREVE</sequence>
<organism evidence="1 2">
    <name type="scientific">Tanacetum coccineum</name>
    <dbReference type="NCBI Taxonomy" id="301880"/>
    <lineage>
        <taxon>Eukaryota</taxon>
        <taxon>Viridiplantae</taxon>
        <taxon>Streptophyta</taxon>
        <taxon>Embryophyta</taxon>
        <taxon>Tracheophyta</taxon>
        <taxon>Spermatophyta</taxon>
        <taxon>Magnoliopsida</taxon>
        <taxon>eudicotyledons</taxon>
        <taxon>Gunneridae</taxon>
        <taxon>Pentapetalae</taxon>
        <taxon>asterids</taxon>
        <taxon>campanulids</taxon>
        <taxon>Asterales</taxon>
        <taxon>Asteraceae</taxon>
        <taxon>Asteroideae</taxon>
        <taxon>Anthemideae</taxon>
        <taxon>Anthemidinae</taxon>
        <taxon>Tanacetum</taxon>
    </lineage>
</organism>
<dbReference type="Proteomes" id="UP001151760">
    <property type="component" value="Unassembled WGS sequence"/>
</dbReference>
<dbReference type="EMBL" id="BQNB010012823">
    <property type="protein sequence ID" value="GJT08349.1"/>
    <property type="molecule type" value="Genomic_DNA"/>
</dbReference>
<name>A0ABQ5B608_9ASTR</name>
<gene>
    <name evidence="1" type="ORF">Tco_0842811</name>
</gene>
<evidence type="ECO:0000313" key="1">
    <source>
        <dbReference type="EMBL" id="GJT08349.1"/>
    </source>
</evidence>
<evidence type="ECO:0000313" key="2">
    <source>
        <dbReference type="Proteomes" id="UP001151760"/>
    </source>
</evidence>